<organism evidence="2 3">
    <name type="scientific">Exophiala viscosa</name>
    <dbReference type="NCBI Taxonomy" id="2486360"/>
    <lineage>
        <taxon>Eukaryota</taxon>
        <taxon>Fungi</taxon>
        <taxon>Dikarya</taxon>
        <taxon>Ascomycota</taxon>
        <taxon>Pezizomycotina</taxon>
        <taxon>Eurotiomycetes</taxon>
        <taxon>Chaetothyriomycetidae</taxon>
        <taxon>Chaetothyriales</taxon>
        <taxon>Herpotrichiellaceae</taxon>
        <taxon>Exophiala</taxon>
    </lineage>
</organism>
<feature type="region of interest" description="Disordered" evidence="1">
    <location>
        <begin position="1"/>
        <end position="23"/>
    </location>
</feature>
<proteinExistence type="predicted"/>
<evidence type="ECO:0000256" key="1">
    <source>
        <dbReference type="SAM" id="MobiDB-lite"/>
    </source>
</evidence>
<dbReference type="Proteomes" id="UP001203852">
    <property type="component" value="Unassembled WGS sequence"/>
</dbReference>
<dbReference type="AlphaFoldDB" id="A0AAN6IG03"/>
<protein>
    <submittedName>
        <fullName evidence="2">Uncharacterized protein</fullName>
    </submittedName>
</protein>
<reference evidence="2" key="1">
    <citation type="journal article" date="2022" name="bioRxiv">
        <title>Deciphering the potential niche of two novel black yeast fungi from a biological soil crust based on their genomes, phenotypes, and melanin regulation.</title>
        <authorList>
            <consortium name="DOE Joint Genome Institute"/>
            <person name="Carr E.C."/>
            <person name="Barton Q."/>
            <person name="Grambo S."/>
            <person name="Sullivan M."/>
            <person name="Renfro C.M."/>
            <person name="Kuo A."/>
            <person name="Pangilinan J."/>
            <person name="Lipzen A."/>
            <person name="Keymanesh K."/>
            <person name="Savage E."/>
            <person name="Barry K."/>
            <person name="Grigoriev I.V."/>
            <person name="Riekhof W.R."/>
            <person name="Harris S.S."/>
        </authorList>
    </citation>
    <scope>NUCLEOTIDE SEQUENCE</scope>
    <source>
        <strain evidence="2">JF 03-4F</strain>
    </source>
</reference>
<gene>
    <name evidence="2" type="ORF">EDD36DRAFT_143082</name>
</gene>
<comment type="caution">
    <text evidence="2">The sequence shown here is derived from an EMBL/GenBank/DDBJ whole genome shotgun (WGS) entry which is preliminary data.</text>
</comment>
<evidence type="ECO:0000313" key="2">
    <source>
        <dbReference type="EMBL" id="KAI1616687.1"/>
    </source>
</evidence>
<keyword evidence="3" id="KW-1185">Reference proteome</keyword>
<evidence type="ECO:0000313" key="3">
    <source>
        <dbReference type="Proteomes" id="UP001203852"/>
    </source>
</evidence>
<sequence length="262" mass="30226">MSSHTDVFEDTMADTTPTHRDLRSQKHTLNREAKKSAKYYRYRAVDPNWIGQQYYDLHPEVWNTIDGVEHVFWPMRDPLLSRPEDLIVSTWTKRDMWYDRERGIRAVRWRVGRRSRDKHCQAYIQKKLQRDPKTRSRASEFAREGADVESVDTCHSASSNVSISSDDGLDQGWDDDYMVDWDGNRIFCHIKDIGCETATADLDGEVALSFVGDGALELTGDMEEDAGFSIISERDFDVMSLSSHGDEVDFGLIWNEDGELQM</sequence>
<accession>A0AAN6IG03</accession>
<dbReference type="EMBL" id="MU404351">
    <property type="protein sequence ID" value="KAI1616687.1"/>
    <property type="molecule type" value="Genomic_DNA"/>
</dbReference>
<name>A0AAN6IG03_9EURO</name>